<feature type="domain" description="Acyl-CoA oxidase/dehydrogenase middle" evidence="6">
    <location>
        <begin position="186"/>
        <end position="282"/>
    </location>
</feature>
<reference evidence="8" key="1">
    <citation type="submission" date="2022-09" db="EMBL/GenBank/DDBJ databases">
        <title>Novosphingobium sp. Nov., a polycyclic aromatic hydrocarbon-degrading bacterium isolated form mangrove sediments in HongKong.</title>
        <authorList>
            <person name="Hu Z."/>
        </authorList>
    </citation>
    <scope>NUCLEOTIDE SEQUENCE</scope>
    <source>
        <strain evidence="8">HK4-1</strain>
    </source>
</reference>
<comment type="similarity">
    <text evidence="1 4">Belongs to the acyl-CoA dehydrogenase family.</text>
</comment>
<dbReference type="Pfam" id="PF02770">
    <property type="entry name" value="Acyl-CoA_dh_M"/>
    <property type="match status" value="1"/>
</dbReference>
<organism evidence="8 9">
    <name type="scientific">Novosphingobium mangrovi</name>
    <name type="common">ex Huang et al. 2023</name>
    <dbReference type="NCBI Taxonomy" id="2976432"/>
    <lineage>
        <taxon>Bacteria</taxon>
        <taxon>Pseudomonadati</taxon>
        <taxon>Pseudomonadota</taxon>
        <taxon>Alphaproteobacteria</taxon>
        <taxon>Sphingomonadales</taxon>
        <taxon>Sphingomonadaceae</taxon>
        <taxon>Novosphingobium</taxon>
    </lineage>
</organism>
<evidence type="ECO:0000256" key="4">
    <source>
        <dbReference type="RuleBase" id="RU362125"/>
    </source>
</evidence>
<dbReference type="Pfam" id="PF18158">
    <property type="entry name" value="AidB_N"/>
    <property type="match status" value="1"/>
</dbReference>
<protein>
    <submittedName>
        <fullName evidence="8">Acyl-CoA dehydrogenase family protein</fullName>
    </submittedName>
</protein>
<dbReference type="InterPro" id="IPR009075">
    <property type="entry name" value="AcylCo_DH/oxidase_C"/>
</dbReference>
<keyword evidence="3 4" id="KW-0274">FAD</keyword>
<accession>A0ABT2I7Z9</accession>
<dbReference type="EMBL" id="JANZXA010000010">
    <property type="protein sequence ID" value="MCT2400926.1"/>
    <property type="molecule type" value="Genomic_DNA"/>
</dbReference>
<evidence type="ECO:0000256" key="1">
    <source>
        <dbReference type="ARBA" id="ARBA00009347"/>
    </source>
</evidence>
<keyword evidence="4" id="KW-0560">Oxidoreductase</keyword>
<comment type="cofactor">
    <cofactor evidence="4">
        <name>FAD</name>
        <dbReference type="ChEBI" id="CHEBI:57692"/>
    </cofactor>
</comment>
<dbReference type="InterPro" id="IPR006091">
    <property type="entry name" value="Acyl-CoA_Oxase/DH_mid-dom"/>
</dbReference>
<evidence type="ECO:0000256" key="3">
    <source>
        <dbReference type="ARBA" id="ARBA00022827"/>
    </source>
</evidence>
<dbReference type="Pfam" id="PF00441">
    <property type="entry name" value="Acyl-CoA_dh_1"/>
    <property type="match status" value="1"/>
</dbReference>
<dbReference type="InterPro" id="IPR052904">
    <property type="entry name" value="Acyl-CoA_dehydrogenase-like"/>
</dbReference>
<dbReference type="InterPro" id="IPR041504">
    <property type="entry name" value="AidB_N"/>
</dbReference>
<proteinExistence type="inferred from homology"/>
<evidence type="ECO:0000259" key="5">
    <source>
        <dbReference type="Pfam" id="PF00441"/>
    </source>
</evidence>
<sequence>MPVSRPLATPDVHEVFNQTPALDVGNWFTSDRALTAAVRRAGGAQLERRLSRLGRRAASAEVVAWGILANRHVPTLENYDSQGRRIDEVAFHPAYHQLMGLGLGNGIAAAAWDGTSHGHVLHAAMSYLLGQVDAGTICPMTMTYAAVPVLSRESAVSEEWLPRILAARYDPASRPAADKASVTIGMTMTEKQGGSDLRANTTRAEPVDRARRTFSLTGHKWFCSAPMSDAFLTLAQTERGLSCFLVPQWLPDGRRNAGFRIVRLKDKLGDRSNATAEIEYDRAFSWRIGEEGRGIPTILEAVQHTRLDCVVGSASGMRGALVQALWHTQHRQCFGRRLADHPAMAAVLADLAVESEAATALAVRIAAALDAGDPLTRLLTPVAKYWICKRLPGFAAEAMECLGGNGYVESSPMPRHFRQSPVNAIWEGSGNIVALDVLRVLQREPEAVEALRAFLAEPIGREANYDQWLNCIDLDCCEEARARELVERLALAAQAAILLLAQSPLAPVFCRSRLGAMGFTYGAAPGLTDARAVIERAMPKGSALGQGDA</sequence>
<dbReference type="PANTHER" id="PTHR42707">
    <property type="entry name" value="ACYL-COA DEHYDROGENASE"/>
    <property type="match status" value="1"/>
</dbReference>
<evidence type="ECO:0000313" key="9">
    <source>
        <dbReference type="Proteomes" id="UP001165583"/>
    </source>
</evidence>
<comment type="caution">
    <text evidence="8">The sequence shown here is derived from an EMBL/GenBank/DDBJ whole genome shotgun (WGS) entry which is preliminary data.</text>
</comment>
<dbReference type="SUPFAM" id="SSF47203">
    <property type="entry name" value="Acyl-CoA dehydrogenase C-terminal domain-like"/>
    <property type="match status" value="1"/>
</dbReference>
<dbReference type="Gene3D" id="1.20.140.10">
    <property type="entry name" value="Butyryl-CoA Dehydrogenase, subunit A, domain 3"/>
    <property type="match status" value="1"/>
</dbReference>
<dbReference type="SUPFAM" id="SSF56645">
    <property type="entry name" value="Acyl-CoA dehydrogenase NM domain-like"/>
    <property type="match status" value="1"/>
</dbReference>
<keyword evidence="9" id="KW-1185">Reference proteome</keyword>
<dbReference type="Gene3D" id="2.40.110.20">
    <property type="match status" value="1"/>
</dbReference>
<dbReference type="Gene3D" id="6.10.250.600">
    <property type="match status" value="1"/>
</dbReference>
<feature type="domain" description="Acyl-CoA dehydrogenase/oxidase C-terminal" evidence="5">
    <location>
        <begin position="292"/>
        <end position="440"/>
    </location>
</feature>
<dbReference type="InterPro" id="IPR036250">
    <property type="entry name" value="AcylCo_DH-like_C"/>
</dbReference>
<evidence type="ECO:0000313" key="8">
    <source>
        <dbReference type="EMBL" id="MCT2400926.1"/>
    </source>
</evidence>
<dbReference type="Proteomes" id="UP001165583">
    <property type="component" value="Unassembled WGS sequence"/>
</dbReference>
<dbReference type="PANTHER" id="PTHR42707:SF3">
    <property type="entry name" value="ACYL-COA DEHYDROGENASE AIDB-RELATED"/>
    <property type="match status" value="1"/>
</dbReference>
<dbReference type="RefSeq" id="WP_260046952.1">
    <property type="nucleotide sequence ID" value="NZ_JANZXA010000010.1"/>
</dbReference>
<name>A0ABT2I7Z9_9SPHN</name>
<keyword evidence="2 4" id="KW-0285">Flavoprotein</keyword>
<evidence type="ECO:0000256" key="2">
    <source>
        <dbReference type="ARBA" id="ARBA00022630"/>
    </source>
</evidence>
<feature type="domain" description="Adaptive response protein AidB N-terminal" evidence="7">
    <location>
        <begin position="17"/>
        <end position="171"/>
    </location>
</feature>
<gene>
    <name evidence="8" type="ORF">NZK81_15335</name>
</gene>
<evidence type="ECO:0000259" key="7">
    <source>
        <dbReference type="Pfam" id="PF18158"/>
    </source>
</evidence>
<dbReference type="InterPro" id="IPR009100">
    <property type="entry name" value="AcylCoA_DH/oxidase_NM_dom_sf"/>
</dbReference>
<evidence type="ECO:0000259" key="6">
    <source>
        <dbReference type="Pfam" id="PF02770"/>
    </source>
</evidence>